<comment type="catalytic activity">
    <reaction evidence="1 7">
        <text>5-hydroxyisourate + H2O = 5-hydroxy-2-oxo-4-ureido-2,5-dihydro-1H-imidazole-5-carboxylate + H(+)</text>
        <dbReference type="Rhea" id="RHEA:23736"/>
        <dbReference type="ChEBI" id="CHEBI:15377"/>
        <dbReference type="ChEBI" id="CHEBI:15378"/>
        <dbReference type="ChEBI" id="CHEBI:18072"/>
        <dbReference type="ChEBI" id="CHEBI:58639"/>
        <dbReference type="EC" id="3.5.2.17"/>
    </reaction>
</comment>
<accession>A0A951QAE3</accession>
<evidence type="ECO:0000259" key="8">
    <source>
        <dbReference type="Pfam" id="PF00576"/>
    </source>
</evidence>
<dbReference type="Proteomes" id="UP000757435">
    <property type="component" value="Unassembled WGS sequence"/>
</dbReference>
<dbReference type="InterPro" id="IPR023419">
    <property type="entry name" value="Transthyretin_CS"/>
</dbReference>
<comment type="similarity">
    <text evidence="3 7">Belongs to the transthyretin family. 5-hydroxyisourate hydrolase subfamily.</text>
</comment>
<dbReference type="Pfam" id="PF00576">
    <property type="entry name" value="Transthyretin"/>
    <property type="match status" value="1"/>
</dbReference>
<proteinExistence type="inferred from homology"/>
<dbReference type="GO" id="GO:0006144">
    <property type="term" value="P:purine nucleobase metabolic process"/>
    <property type="evidence" value="ECO:0007669"/>
    <property type="project" value="UniProtKB-KW"/>
</dbReference>
<keyword evidence="5 7" id="KW-0659">Purine metabolism</keyword>
<comment type="function">
    <text evidence="2">Catalyzes the hydrolysis of 5-hydroxyisourate (HIU) to 2-oxo-4-hydroxy-4-carboxy-5-ureidoimidazoline (OHCU).</text>
</comment>
<name>A0A951QAE3_9CYAN</name>
<dbReference type="PANTHER" id="PTHR10395">
    <property type="entry name" value="URICASE AND TRANSTHYRETIN-RELATED"/>
    <property type="match status" value="1"/>
</dbReference>
<dbReference type="NCBIfam" id="TIGR02962">
    <property type="entry name" value="hdxy_isourate"/>
    <property type="match status" value="1"/>
</dbReference>
<reference evidence="9" key="1">
    <citation type="submission" date="2021-05" db="EMBL/GenBank/DDBJ databases">
        <authorList>
            <person name="Pietrasiak N."/>
            <person name="Ward R."/>
            <person name="Stajich J.E."/>
            <person name="Kurbessoian T."/>
        </authorList>
    </citation>
    <scope>NUCLEOTIDE SEQUENCE</scope>
    <source>
        <strain evidence="9">UHER 2000/2452</strain>
    </source>
</reference>
<dbReference type="FunFam" id="2.60.40.180:FF:000005">
    <property type="entry name" value="5-hydroxyisourate hydrolase"/>
    <property type="match status" value="1"/>
</dbReference>
<evidence type="ECO:0000256" key="4">
    <source>
        <dbReference type="ARBA" id="ARBA00011881"/>
    </source>
</evidence>
<dbReference type="CDD" id="cd05822">
    <property type="entry name" value="TLP_HIUase"/>
    <property type="match status" value="1"/>
</dbReference>
<evidence type="ECO:0000256" key="1">
    <source>
        <dbReference type="ARBA" id="ARBA00001043"/>
    </source>
</evidence>
<dbReference type="PANTHER" id="PTHR10395:SF7">
    <property type="entry name" value="5-HYDROXYISOURATE HYDROLASE"/>
    <property type="match status" value="1"/>
</dbReference>
<evidence type="ECO:0000256" key="2">
    <source>
        <dbReference type="ARBA" id="ARBA00002704"/>
    </source>
</evidence>
<dbReference type="AlphaFoldDB" id="A0A951QAE3"/>
<organism evidence="9 10">
    <name type="scientific">Drouetiella hepatica Uher 2000/2452</name>
    <dbReference type="NCBI Taxonomy" id="904376"/>
    <lineage>
        <taxon>Bacteria</taxon>
        <taxon>Bacillati</taxon>
        <taxon>Cyanobacteriota</taxon>
        <taxon>Cyanophyceae</taxon>
        <taxon>Oculatellales</taxon>
        <taxon>Oculatellaceae</taxon>
        <taxon>Drouetiella</taxon>
    </lineage>
</organism>
<comment type="caution">
    <text evidence="9">The sequence shown here is derived from an EMBL/GenBank/DDBJ whole genome shotgun (WGS) entry which is preliminary data.</text>
</comment>
<dbReference type="Gene3D" id="2.60.40.180">
    <property type="entry name" value="Transthyretin/hydroxyisourate hydrolase domain"/>
    <property type="match status" value="1"/>
</dbReference>
<dbReference type="InterPro" id="IPR014306">
    <property type="entry name" value="Hydroxyisourate_hydrolase"/>
</dbReference>
<dbReference type="GO" id="GO:0033971">
    <property type="term" value="F:hydroxyisourate hydrolase activity"/>
    <property type="evidence" value="ECO:0007669"/>
    <property type="project" value="UniProtKB-EC"/>
</dbReference>
<reference evidence="9" key="2">
    <citation type="journal article" date="2022" name="Microbiol. Resour. Announc.">
        <title>Metagenome Sequencing to Explore Phylogenomics of Terrestrial Cyanobacteria.</title>
        <authorList>
            <person name="Ward R.D."/>
            <person name="Stajich J.E."/>
            <person name="Johansen J.R."/>
            <person name="Huntemann M."/>
            <person name="Clum A."/>
            <person name="Foster B."/>
            <person name="Foster B."/>
            <person name="Roux S."/>
            <person name="Palaniappan K."/>
            <person name="Varghese N."/>
            <person name="Mukherjee S."/>
            <person name="Reddy T.B.K."/>
            <person name="Daum C."/>
            <person name="Copeland A."/>
            <person name="Chen I.A."/>
            <person name="Ivanova N.N."/>
            <person name="Kyrpides N.C."/>
            <person name="Shapiro N."/>
            <person name="Eloe-Fadrosh E.A."/>
            <person name="Pietrasiak N."/>
        </authorList>
    </citation>
    <scope>NUCLEOTIDE SEQUENCE</scope>
    <source>
        <strain evidence="9">UHER 2000/2452</strain>
    </source>
</reference>
<feature type="domain" description="Transthyretin/hydroxyisourate hydrolase" evidence="8">
    <location>
        <begin position="5"/>
        <end position="122"/>
    </location>
</feature>
<gene>
    <name evidence="9" type="primary">uraH</name>
    <name evidence="9" type="ORF">KME15_06125</name>
</gene>
<evidence type="ECO:0000256" key="3">
    <source>
        <dbReference type="ARBA" id="ARBA00009850"/>
    </source>
</evidence>
<evidence type="ECO:0000256" key="7">
    <source>
        <dbReference type="RuleBase" id="RU361270"/>
    </source>
</evidence>
<protein>
    <recommendedName>
        <fullName evidence="7">5-hydroxyisourate hydrolase</fullName>
        <shortName evidence="7">HIU hydrolase</shortName>
        <shortName evidence="7">HIUHase</shortName>
        <ecNumber evidence="7">3.5.2.17</ecNumber>
    </recommendedName>
</protein>
<dbReference type="SUPFAM" id="SSF49472">
    <property type="entry name" value="Transthyretin (synonym: prealbumin)"/>
    <property type="match status" value="1"/>
</dbReference>
<evidence type="ECO:0000256" key="5">
    <source>
        <dbReference type="ARBA" id="ARBA00022631"/>
    </source>
</evidence>
<keyword evidence="6 7" id="KW-0378">Hydrolase</keyword>
<evidence type="ECO:0000313" key="10">
    <source>
        <dbReference type="Proteomes" id="UP000757435"/>
    </source>
</evidence>
<evidence type="ECO:0000313" key="9">
    <source>
        <dbReference type="EMBL" id="MBW4658231.1"/>
    </source>
</evidence>
<comment type="subunit">
    <text evidence="4 7">Homotetramer.</text>
</comment>
<dbReference type="PROSITE" id="PS00769">
    <property type="entry name" value="TRANSTHYRETIN_2"/>
    <property type="match status" value="1"/>
</dbReference>
<dbReference type="PROSITE" id="PS00768">
    <property type="entry name" value="TRANSTHYRETIN_1"/>
    <property type="match status" value="1"/>
</dbReference>
<evidence type="ECO:0000256" key="6">
    <source>
        <dbReference type="ARBA" id="ARBA00022801"/>
    </source>
</evidence>
<dbReference type="InterPro" id="IPR023418">
    <property type="entry name" value="Thyroxine_BS"/>
</dbReference>
<sequence length="123" mass="13365">MSGKLTTHVLDTSHGCPGSGIAIALALINSSGEKNLLKTVYTNADGRTDAPLLSENELKPGIYELTFSVGEYFARQWAGQTEGLPDPPFLDRIPLQFGIADITVHYHVPLLVSPWSYSTYRGS</sequence>
<dbReference type="EC" id="3.5.2.17" evidence="7"/>
<dbReference type="InterPro" id="IPR036817">
    <property type="entry name" value="Transthyretin/HIU_hydrolase_sf"/>
</dbReference>
<dbReference type="InterPro" id="IPR023416">
    <property type="entry name" value="Transthyretin/HIU_hydrolase_d"/>
</dbReference>
<dbReference type="EMBL" id="JAHHHD010000004">
    <property type="protein sequence ID" value="MBW4658231.1"/>
    <property type="molecule type" value="Genomic_DNA"/>
</dbReference>